<dbReference type="InterPro" id="IPR050708">
    <property type="entry name" value="T6SS_VgrG/RHS"/>
</dbReference>
<feature type="transmembrane region" description="Helical" evidence="1">
    <location>
        <begin position="1595"/>
        <end position="1621"/>
    </location>
</feature>
<reference evidence="2 3" key="1">
    <citation type="submission" date="2018-02" db="EMBL/GenBank/DDBJ databases">
        <title>Five New Genomes of Indian Photorhabdus Isolates TSA.</title>
        <authorList>
            <person name="Dubay B."/>
            <person name="Somvanshi V.S."/>
        </authorList>
    </citation>
    <scope>NUCLEOTIDE SEQUENCE [LARGE SCALE GENOMIC DNA]</scope>
    <source>
        <strain evidence="2 3">H1</strain>
    </source>
</reference>
<comment type="caution">
    <text evidence="2">The sequence shown here is derived from an EMBL/GenBank/DDBJ whole genome shotgun (WGS) entry which is preliminary data.</text>
</comment>
<proteinExistence type="predicted"/>
<evidence type="ECO:0000313" key="2">
    <source>
        <dbReference type="EMBL" id="PQQ23059.1"/>
    </source>
</evidence>
<dbReference type="NCBIfam" id="TIGR03696">
    <property type="entry name" value="Rhs_assc_core"/>
    <property type="match status" value="1"/>
</dbReference>
<accession>A0A2S8PVV7</accession>
<dbReference type="PANTHER" id="PTHR32305:SF15">
    <property type="entry name" value="PROTEIN RHSA-RELATED"/>
    <property type="match status" value="1"/>
</dbReference>
<dbReference type="EMBL" id="PUWT01000067">
    <property type="protein sequence ID" value="PQQ23059.1"/>
    <property type="molecule type" value="Genomic_DNA"/>
</dbReference>
<keyword evidence="1" id="KW-1133">Transmembrane helix</keyword>
<dbReference type="Proteomes" id="UP000239550">
    <property type="component" value="Unassembled WGS sequence"/>
</dbReference>
<evidence type="ECO:0000313" key="3">
    <source>
        <dbReference type="Proteomes" id="UP000239550"/>
    </source>
</evidence>
<feature type="transmembrane region" description="Helical" evidence="1">
    <location>
        <begin position="1722"/>
        <end position="1743"/>
    </location>
</feature>
<keyword evidence="3" id="KW-1185">Reference proteome</keyword>
<feature type="transmembrane region" description="Helical" evidence="1">
    <location>
        <begin position="1749"/>
        <end position="1768"/>
    </location>
</feature>
<feature type="transmembrane region" description="Helical" evidence="1">
    <location>
        <begin position="1633"/>
        <end position="1652"/>
    </location>
</feature>
<evidence type="ECO:0000256" key="1">
    <source>
        <dbReference type="SAM" id="Phobius"/>
    </source>
</evidence>
<dbReference type="RefSeq" id="WP_105396596.1">
    <property type="nucleotide sequence ID" value="NZ_CAWNTA010000135.1"/>
</dbReference>
<protein>
    <recommendedName>
        <fullName evidence="4">RHS repeat-associated core domain-containing protein</fullName>
    </recommendedName>
</protein>
<gene>
    <name evidence="2" type="ORF">C6H66_20810</name>
</gene>
<keyword evidence="1" id="KW-0472">Membrane</keyword>
<dbReference type="Gene3D" id="2.180.10.10">
    <property type="entry name" value="RHS repeat-associated core"/>
    <property type="match status" value="1"/>
</dbReference>
<organism evidence="2 3">
    <name type="scientific">Photorhabdus hindustanensis</name>
    <dbReference type="NCBI Taxonomy" id="2918802"/>
    <lineage>
        <taxon>Bacteria</taxon>
        <taxon>Pseudomonadati</taxon>
        <taxon>Pseudomonadota</taxon>
        <taxon>Gammaproteobacteria</taxon>
        <taxon>Enterobacterales</taxon>
        <taxon>Morganellaceae</taxon>
        <taxon>Photorhabdus</taxon>
    </lineage>
</organism>
<name>A0A2S8PVV7_9GAMM</name>
<evidence type="ECO:0008006" key="4">
    <source>
        <dbReference type="Google" id="ProtNLM"/>
    </source>
</evidence>
<feature type="transmembrane region" description="Helical" evidence="1">
    <location>
        <begin position="1559"/>
        <end position="1583"/>
    </location>
</feature>
<sequence length="1774" mass="199846">MSTRTHSGKVNFHSYIESGVDTRTGTFSSNICLSSLIETQFDIRLLYSPLNQKNVGLGKGWRIPVTVYNEDKKLLALADGRLFHVAEKKGALILEGGIGDVFFEKIDKFYKVTYRNTGMIELLKISDFSDNKPCVFRSSSLGEILEFNWHKEGKEVKLTGINRYTDTQEIKKSLVTISYSNEKVSLLVFPDSNEKKEFNLTINNSLLTGIENASFSTPLKWKLSYTELSNKSSEKTAYLTEIVSPLNKIETVSYEDDGRNSFKVCFHKIADGTGKSEAICTYYSYEVSYNSYYDGNNDNMLSYGYSIGSPLGSPMYITTVQKQKHNYSRLYSKTIYIYNALYLEEFNCDIIGSYDENMKHDRDSIQYYDPMLRRGSNIETYLNDPGIIKANISKYLAIKDKPFSEQPEFFSLKKEEKTVYFEYKDNSNSLKNIGNSDINRKVKLGKIEIIETGVTLKSIENNTIDSVSILTTRFEYDNEGRIIKKEHPDGSIDNYSYFKGKTLLLETEKHIPSSNKGNEKTYIKKYIYDSFPVKEKKGFPVNLGNCDLMACMLMQHTDDKSGVATYEINRAFYINNPSHFNHGKLEKSIDYLINDKLLLGNVKSSSEIDNLVSKDAKINAVSYKYSFYEGNLKAVMTFTGHDGKNSMTEKVISIQTGLTLSEKDKYENISEYEWDALSRLKKIKNNPKKEFSTTESYDHGIIINDDYTTVFKEKVDNARFAGYIMHTNAQGVKVLTGHDVFNREVQIWKSSPEKGQNKWLLVCDKQYDENFLVTVEKRFDLLPDVKSGDIIVTEDIYRTYYISPFCYFNLHRRHDQQFDITYTFINEVKKTRKTIYIDSINIDDKHEVTEDYILSLLKKYQRSSFVRYDSTSFDSLNYNYPIQENNKDDESRLCIPAIMLKSGKDIAWFTEETFDSHGNVIKNNRYTLDSEVKDEKNKSYAFKLKIEDDEIEDEDEIVRKLILSPILYSATEHQYGTNNKLISLTDEIGNKTDFIYDIYHRVIEVIQPNGVKINKQYAPHTDKELVTKISITNANKTFIPGSQKFDSLERLIEVNNGGRIQKYTYKDLSPVPDTMIKPDGTILQYQNIHELGDVIKSIKGGNIDHQFDYDKTTGQLKCYKDQSGYISQLTYDGLGNITGENITPIAEGVEQSLSQTFSVGDKCIEHNDITGKKQRHFYNVQGKLIKVVDDDIETEMEYAAFDRLVRQSVLNKRDQTKLVMEFGYDIFGREISRTITPSGQADKTLTMTQRWHKNDQLASRMICNGTIVLRDETFKYNSLNMLVEYICTGDELPLDGYGKPISKLTLSYDALGNITQCITQFNSEQDEARFIYSSPHDPCQLTEVRHTHKDYPVLITLEYDANGCMTKNEQGQTLTYDALNRLKTLKAGEDIYLYHYDPQGKLVSRSKLETRREWYYQQNANYPLLSNELTGELKTRVSRVSEQITGIIISGQKDGKQQDDVLLIGADEMNSPILTLNKEGKSSLLSYSPFGSSATPMIIGFTGQMVDDVSGVYHLGERQYSPCLFRFTTPDSWSPFGDGGPNSYAYIDPINCRDPQGHISWGGIFGIIFGVITVVVGVVTLGAGLAAMAAAGMTLAVGLSVIGGVATVASGGFAIAAGAIMDTNPELAETFSWVAFGLGVVGMCATMGAGFAQGAGATMMRSVSSNAPRIGRMGGRYVVQERVLGSVSRELLGPVTSRSGVAMESHFMLTGTRMGGGTAASMIGSGPSVGSTLFLDMLGSIAASAPARMIGLTVGMEALLGLGLAGFWHSKKSK</sequence>
<dbReference type="PANTHER" id="PTHR32305">
    <property type="match status" value="1"/>
</dbReference>
<keyword evidence="1" id="KW-0812">Transmembrane</keyword>
<dbReference type="InterPro" id="IPR022385">
    <property type="entry name" value="Rhs_assc_core"/>
</dbReference>